<feature type="transmembrane region" description="Helical" evidence="7">
    <location>
        <begin position="261"/>
        <end position="284"/>
    </location>
</feature>
<evidence type="ECO:0000256" key="2">
    <source>
        <dbReference type="ARBA" id="ARBA00022448"/>
    </source>
</evidence>
<name>A0A1L3MT73_9BACI</name>
<keyword evidence="6 7" id="KW-0472">Membrane</keyword>
<feature type="transmembrane region" description="Helical" evidence="7">
    <location>
        <begin position="228"/>
        <end position="249"/>
    </location>
</feature>
<gene>
    <name evidence="9" type="ORF">A9C19_12405</name>
</gene>
<feature type="transmembrane region" description="Helical" evidence="7">
    <location>
        <begin position="47"/>
        <end position="67"/>
    </location>
</feature>
<dbReference type="PANTHER" id="PTHR43266">
    <property type="entry name" value="MACROLIDE-EFFLUX PROTEIN"/>
    <property type="match status" value="1"/>
</dbReference>
<dbReference type="Gene3D" id="1.20.1250.20">
    <property type="entry name" value="MFS general substrate transporter like domains"/>
    <property type="match status" value="1"/>
</dbReference>
<feature type="transmembrane region" description="Helical" evidence="7">
    <location>
        <begin position="138"/>
        <end position="158"/>
    </location>
</feature>
<dbReference type="PANTHER" id="PTHR43266:SF8">
    <property type="entry name" value="MACROLIDE-EFFLUX PROTEIN"/>
    <property type="match status" value="1"/>
</dbReference>
<keyword evidence="10" id="KW-1185">Reference proteome</keyword>
<evidence type="ECO:0000256" key="4">
    <source>
        <dbReference type="ARBA" id="ARBA00022692"/>
    </source>
</evidence>
<feature type="domain" description="Major facilitator superfamily (MFS) profile" evidence="8">
    <location>
        <begin position="8"/>
        <end position="407"/>
    </location>
</feature>
<sequence>MKIFKNPNFVKLFYAALFSQMGTTIGNMAFAFYLLDHFSHQPSYATLAELMYSLPTILVFFIVGVVADRFDRKKVAENCDWIRALLTIVLFAALFTQSIPFIFLVLFLRSAVTKFFFPAENSLVQGILSKEQYAQAAGLNQMLFSIFMVFGVGIGAAIYKLVGIHGAVVVDFISFVISALLIRSCHIPTSARLPNGKLNWKDISIKSSFTDFKDGIIYIIRNRLLSTLIFGFFIFGFFNGAFAILPMFTMKYELSPTNYEWYASLFAISLGFGLLAGSGIGTLVASKFKPYQLMILPIFVTSLLVFFLGYTNNVSIFLALVFIIGVCLGPINIAIGGWMPKIVHPKLMGRVSGWIDPLMMFAQSLTLGLIAVLFPKIVETVDYLYYGIAFIILIVSLFYGYTLPKLNKEFEEKERKSSMKKESIRKTNPNIHSI</sequence>
<evidence type="ECO:0000313" key="9">
    <source>
        <dbReference type="EMBL" id="APH05490.1"/>
    </source>
</evidence>
<keyword evidence="4 7" id="KW-0812">Transmembrane</keyword>
<dbReference type="AlphaFoldDB" id="A0A1L3MT73"/>
<dbReference type="KEGG" id="bwh:A9C19_12405"/>
<protein>
    <submittedName>
        <fullName evidence="9">MFS transporter</fullName>
    </submittedName>
</protein>
<evidence type="ECO:0000256" key="3">
    <source>
        <dbReference type="ARBA" id="ARBA00022475"/>
    </source>
</evidence>
<keyword evidence="3" id="KW-1003">Cell membrane</keyword>
<dbReference type="EMBL" id="CP016020">
    <property type="protein sequence ID" value="APH05490.1"/>
    <property type="molecule type" value="Genomic_DNA"/>
</dbReference>
<evidence type="ECO:0000256" key="6">
    <source>
        <dbReference type="ARBA" id="ARBA00023136"/>
    </source>
</evidence>
<dbReference type="InterPro" id="IPR011701">
    <property type="entry name" value="MFS"/>
</dbReference>
<feature type="transmembrane region" description="Helical" evidence="7">
    <location>
        <begin position="12"/>
        <end position="35"/>
    </location>
</feature>
<evidence type="ECO:0000313" key="10">
    <source>
        <dbReference type="Proteomes" id="UP000181936"/>
    </source>
</evidence>
<dbReference type="CDD" id="cd06173">
    <property type="entry name" value="MFS_MefA_like"/>
    <property type="match status" value="1"/>
</dbReference>
<dbReference type="OrthoDB" id="9775268at2"/>
<organism evidence="9 10">
    <name type="scientific">Bacillus weihaiensis</name>
    <dbReference type="NCBI Taxonomy" id="1547283"/>
    <lineage>
        <taxon>Bacteria</taxon>
        <taxon>Bacillati</taxon>
        <taxon>Bacillota</taxon>
        <taxon>Bacilli</taxon>
        <taxon>Bacillales</taxon>
        <taxon>Bacillaceae</taxon>
        <taxon>Bacillus</taxon>
    </lineage>
</organism>
<dbReference type="STRING" id="1547283.A9C19_12405"/>
<feature type="transmembrane region" description="Helical" evidence="7">
    <location>
        <begin position="316"/>
        <end position="338"/>
    </location>
</feature>
<evidence type="ECO:0000256" key="5">
    <source>
        <dbReference type="ARBA" id="ARBA00022989"/>
    </source>
</evidence>
<feature type="transmembrane region" description="Helical" evidence="7">
    <location>
        <begin position="358"/>
        <end position="377"/>
    </location>
</feature>
<feature type="transmembrane region" description="Helical" evidence="7">
    <location>
        <begin position="291"/>
        <end position="310"/>
    </location>
</feature>
<dbReference type="Pfam" id="PF07690">
    <property type="entry name" value="MFS_1"/>
    <property type="match status" value="1"/>
</dbReference>
<evidence type="ECO:0000259" key="8">
    <source>
        <dbReference type="PROSITE" id="PS50850"/>
    </source>
</evidence>
<dbReference type="RefSeq" id="WP_083584368.1">
    <property type="nucleotide sequence ID" value="NZ_CP016020.1"/>
</dbReference>
<accession>A0A1L3MT73</accession>
<keyword evidence="2" id="KW-0813">Transport</keyword>
<dbReference type="GO" id="GO:0005886">
    <property type="term" value="C:plasma membrane"/>
    <property type="evidence" value="ECO:0007669"/>
    <property type="project" value="UniProtKB-SubCell"/>
</dbReference>
<dbReference type="InterPro" id="IPR004751">
    <property type="entry name" value="Drug_antiport"/>
</dbReference>
<dbReference type="InterPro" id="IPR036259">
    <property type="entry name" value="MFS_trans_sf"/>
</dbReference>
<dbReference type="GO" id="GO:0022857">
    <property type="term" value="F:transmembrane transporter activity"/>
    <property type="evidence" value="ECO:0007669"/>
    <property type="project" value="InterPro"/>
</dbReference>
<dbReference type="SUPFAM" id="SSF103473">
    <property type="entry name" value="MFS general substrate transporter"/>
    <property type="match status" value="1"/>
</dbReference>
<keyword evidence="5 7" id="KW-1133">Transmembrane helix</keyword>
<evidence type="ECO:0000256" key="7">
    <source>
        <dbReference type="SAM" id="Phobius"/>
    </source>
</evidence>
<proteinExistence type="predicted"/>
<comment type="subcellular location">
    <subcellularLocation>
        <location evidence="1">Cell membrane</location>
        <topology evidence="1">Multi-pass membrane protein</topology>
    </subcellularLocation>
</comment>
<dbReference type="NCBIfam" id="TIGR00900">
    <property type="entry name" value="2A0121"/>
    <property type="match status" value="1"/>
</dbReference>
<dbReference type="Proteomes" id="UP000181936">
    <property type="component" value="Chromosome"/>
</dbReference>
<dbReference type="InterPro" id="IPR020846">
    <property type="entry name" value="MFS_dom"/>
</dbReference>
<evidence type="ECO:0000256" key="1">
    <source>
        <dbReference type="ARBA" id="ARBA00004651"/>
    </source>
</evidence>
<feature type="transmembrane region" description="Helical" evidence="7">
    <location>
        <begin position="383"/>
        <end position="403"/>
    </location>
</feature>
<reference evidence="9 10" key="1">
    <citation type="journal article" date="2016" name="Sci. Rep.">
        <title>Complete genome sequence and transcriptomic analysis of a novel marine strain Bacillus weihaiensis reveals the mechanism of brown algae degradation.</title>
        <authorList>
            <person name="Zhu Y."/>
            <person name="Chen P."/>
            <person name="Bao Y."/>
            <person name="Men Y."/>
            <person name="Zeng Y."/>
            <person name="Yang J."/>
            <person name="Sun J."/>
            <person name="Sun Y."/>
        </authorList>
    </citation>
    <scope>NUCLEOTIDE SEQUENCE [LARGE SCALE GENOMIC DNA]</scope>
    <source>
        <strain evidence="9 10">Alg07</strain>
    </source>
</reference>
<dbReference type="PROSITE" id="PS50850">
    <property type="entry name" value="MFS"/>
    <property type="match status" value="1"/>
</dbReference>